<dbReference type="InterPro" id="IPR053189">
    <property type="entry name" value="Clp_protease_adapter_ClpF"/>
</dbReference>
<dbReference type="FunFam" id="2.30.30.390:FF:000002">
    <property type="entry name" value="Clp protease adapter protein ClpF, chloroplastic"/>
    <property type="match status" value="1"/>
</dbReference>
<dbReference type="EMBL" id="JAKUCV010006008">
    <property type="protein sequence ID" value="KAJ4829013.1"/>
    <property type="molecule type" value="Genomic_DNA"/>
</dbReference>
<reference evidence="3" key="1">
    <citation type="submission" date="2022-02" db="EMBL/GenBank/DDBJ databases">
        <authorList>
            <person name="Henning P.M."/>
            <person name="McCubbin A.G."/>
            <person name="Shore J.S."/>
        </authorList>
    </citation>
    <scope>NUCLEOTIDE SEQUENCE</scope>
    <source>
        <strain evidence="3">F60SS</strain>
        <tissue evidence="3">Leaves</tissue>
    </source>
</reference>
<dbReference type="PANTHER" id="PTHR48439:SF1">
    <property type="entry name" value="HEMIMETHYLATED DNA-BINDING DOMAIN-CONTAINING PROTEIN"/>
    <property type="match status" value="1"/>
</dbReference>
<evidence type="ECO:0000313" key="4">
    <source>
        <dbReference type="Proteomes" id="UP001141552"/>
    </source>
</evidence>
<comment type="caution">
    <text evidence="3">The sequence shown here is derived from an EMBL/GenBank/DDBJ whole genome shotgun (WGS) entry which is preliminary data.</text>
</comment>
<accession>A0A9Q0FCI9</accession>
<dbReference type="SUPFAM" id="SSF141255">
    <property type="entry name" value="YccV-like"/>
    <property type="match status" value="1"/>
</dbReference>
<dbReference type="Pfam" id="PF02151">
    <property type="entry name" value="UVR"/>
    <property type="match status" value="1"/>
</dbReference>
<dbReference type="AlphaFoldDB" id="A0A9Q0FCI9"/>
<keyword evidence="4" id="KW-1185">Reference proteome</keyword>
<proteinExistence type="predicted"/>
<dbReference type="Proteomes" id="UP001141552">
    <property type="component" value="Unassembled WGS sequence"/>
</dbReference>
<gene>
    <name evidence="3" type="ORF">Tsubulata_046338</name>
</gene>
<dbReference type="InterPro" id="IPR011722">
    <property type="entry name" value="Hemimethylated_DNA-bd_dom"/>
</dbReference>
<reference evidence="3" key="2">
    <citation type="journal article" date="2023" name="Plants (Basel)">
        <title>Annotation of the Turnera subulata (Passifloraceae) Draft Genome Reveals the S-Locus Evolved after the Divergence of Turneroideae from Passifloroideae in a Stepwise Manner.</title>
        <authorList>
            <person name="Henning P.M."/>
            <person name="Roalson E.H."/>
            <person name="Mir W."/>
            <person name="McCubbin A.G."/>
            <person name="Shore J.S."/>
        </authorList>
    </citation>
    <scope>NUCLEOTIDE SEQUENCE</scope>
    <source>
        <strain evidence="3">F60SS</strain>
    </source>
</reference>
<evidence type="ECO:0000256" key="1">
    <source>
        <dbReference type="SAM" id="Coils"/>
    </source>
</evidence>
<dbReference type="InterPro" id="IPR036623">
    <property type="entry name" value="Hemimethylated_DNA-bd_sf"/>
</dbReference>
<dbReference type="Pfam" id="PF08755">
    <property type="entry name" value="YccV-like"/>
    <property type="match status" value="1"/>
</dbReference>
<evidence type="ECO:0000313" key="3">
    <source>
        <dbReference type="EMBL" id="KAJ4829013.1"/>
    </source>
</evidence>
<evidence type="ECO:0000259" key="2">
    <source>
        <dbReference type="SMART" id="SM00992"/>
    </source>
</evidence>
<dbReference type="InterPro" id="IPR001943">
    <property type="entry name" value="UVR_dom"/>
</dbReference>
<sequence length="335" mass="38283">MVQIASSFSALTIPPCTWICASIQPYRRRRRSLKLIREEAATHIPAWNCCQSPLHQRNVKVEAGWLFNKRGRQQGWDASSERSETANEDILIFFFQLDLATRVQCALNMEEYDSAQKLRNKLTEVEEEIIKQRESKRGSSSKSEAQDKALSIIRLRTYFVFSSFSAELQKAVENENYTIAAELRDQISKLEAESLAASATALAYENAQYAFRLGQKVKHKIFGYRAVVCGMDPVCCESSSWMEVAQVQKLARGPNQPFYQVLVDVYDDPNLMVAYVAEENLASPDKPDLGRFDHPYASFLFYGRDAAGDFIPIKQLREKYNRPRHELPMDPPEDS</sequence>
<dbReference type="PANTHER" id="PTHR48439">
    <property type="entry name" value="HEMIMETHYLATED DNA-BINDING DOMAIN-CONTAINING PROTEIN"/>
    <property type="match status" value="1"/>
</dbReference>
<feature type="domain" description="Hemimethylated DNA-binding" evidence="2">
    <location>
        <begin position="208"/>
        <end position="312"/>
    </location>
</feature>
<keyword evidence="1" id="KW-0175">Coiled coil</keyword>
<dbReference type="SMART" id="SM00992">
    <property type="entry name" value="YccV-like"/>
    <property type="match status" value="1"/>
</dbReference>
<dbReference type="OrthoDB" id="28868at2759"/>
<dbReference type="NCBIfam" id="TIGR02097">
    <property type="entry name" value="yccV"/>
    <property type="match status" value="1"/>
</dbReference>
<name>A0A9Q0FCI9_9ROSI</name>
<dbReference type="GO" id="GO:0003677">
    <property type="term" value="F:DNA binding"/>
    <property type="evidence" value="ECO:0007669"/>
    <property type="project" value="InterPro"/>
</dbReference>
<protein>
    <recommendedName>
        <fullName evidence="2">Hemimethylated DNA-binding domain-containing protein</fullName>
    </recommendedName>
</protein>
<feature type="coiled-coil region" evidence="1">
    <location>
        <begin position="108"/>
        <end position="135"/>
    </location>
</feature>
<dbReference type="Gene3D" id="2.30.30.390">
    <property type="entry name" value="Hemimethylated DNA-binding domain"/>
    <property type="match status" value="1"/>
</dbReference>
<organism evidence="3 4">
    <name type="scientific">Turnera subulata</name>
    <dbReference type="NCBI Taxonomy" id="218843"/>
    <lineage>
        <taxon>Eukaryota</taxon>
        <taxon>Viridiplantae</taxon>
        <taxon>Streptophyta</taxon>
        <taxon>Embryophyta</taxon>
        <taxon>Tracheophyta</taxon>
        <taxon>Spermatophyta</taxon>
        <taxon>Magnoliopsida</taxon>
        <taxon>eudicotyledons</taxon>
        <taxon>Gunneridae</taxon>
        <taxon>Pentapetalae</taxon>
        <taxon>rosids</taxon>
        <taxon>fabids</taxon>
        <taxon>Malpighiales</taxon>
        <taxon>Passifloraceae</taxon>
        <taxon>Turnera</taxon>
    </lineage>
</organism>